<evidence type="ECO:0000256" key="5">
    <source>
        <dbReference type="ARBA" id="ARBA00023004"/>
    </source>
</evidence>
<feature type="domain" description="J" evidence="6">
    <location>
        <begin position="3"/>
        <end position="70"/>
    </location>
</feature>
<dbReference type="InterPro" id="IPR007872">
    <property type="entry name" value="DPH_MB_dom"/>
</dbReference>
<accession>B2G4A0</accession>
<dbReference type="InterPro" id="IPR036869">
    <property type="entry name" value="J_dom_sf"/>
</dbReference>
<dbReference type="SUPFAM" id="SSF144217">
    <property type="entry name" value="CSL zinc finger"/>
    <property type="match status" value="1"/>
</dbReference>
<dbReference type="Pfam" id="PF05207">
    <property type="entry name" value="Zn_ribbon_CSL"/>
    <property type="match status" value="1"/>
</dbReference>
<dbReference type="OMA" id="IIGCRGC"/>
<dbReference type="InterPro" id="IPR001623">
    <property type="entry name" value="DnaJ_domain"/>
</dbReference>
<comment type="similarity">
    <text evidence="2">Belongs to the DPH4 family.</text>
</comment>
<dbReference type="InterPro" id="IPR036671">
    <property type="entry name" value="DPH_MB_sf"/>
</dbReference>
<dbReference type="AlphaFoldDB" id="B2G4A0"/>
<dbReference type="SMART" id="SM00271">
    <property type="entry name" value="DnaJ"/>
    <property type="match status" value="1"/>
</dbReference>
<dbReference type="PANTHER" id="PTHR43948">
    <property type="entry name" value="DNAJ HOMOLOG SUBFAMILY B"/>
    <property type="match status" value="1"/>
</dbReference>
<dbReference type="Pfam" id="PF00226">
    <property type="entry name" value="DnaJ"/>
    <property type="match status" value="1"/>
</dbReference>
<reference evidence="9 10" key="2">
    <citation type="submission" date="2016-08" db="EMBL/GenBank/DDBJ databases">
        <title>Draft genome sequence of allopolyploid Zygosaccharomyces rouxii.</title>
        <authorList>
            <person name="Watanabe J."/>
            <person name="Uehara K."/>
            <person name="Mogi Y."/>
            <person name="Tsukioka Y."/>
        </authorList>
    </citation>
    <scope>NUCLEOTIDE SEQUENCE [LARGE SCALE GENOMIC DNA]</scope>
    <source>
        <strain evidence="9 10">NBRC 110957</strain>
    </source>
</reference>
<dbReference type="SUPFAM" id="SSF46565">
    <property type="entry name" value="Chaperone J-domain"/>
    <property type="match status" value="1"/>
</dbReference>
<evidence type="ECO:0000256" key="3">
    <source>
        <dbReference type="ARBA" id="ARBA00021797"/>
    </source>
</evidence>
<evidence type="ECO:0000259" key="7">
    <source>
        <dbReference type="PROSITE" id="PS51074"/>
    </source>
</evidence>
<keyword evidence="4" id="KW-0479">Metal-binding</keyword>
<comment type="function">
    <text evidence="1">Required for the first step of diphthamide biosynthesis, the transfer of 3-amino-3-carboxypropyl from S-adenosyl-L-methionine to a histidine residue. Diphthamide is a post-translational modification of histidine which occurs in elongation factor 2.</text>
</comment>
<evidence type="ECO:0000259" key="6">
    <source>
        <dbReference type="PROSITE" id="PS50076"/>
    </source>
</evidence>
<evidence type="ECO:0000256" key="4">
    <source>
        <dbReference type="ARBA" id="ARBA00022723"/>
    </source>
</evidence>
<evidence type="ECO:0000256" key="1">
    <source>
        <dbReference type="ARBA" id="ARBA00003474"/>
    </source>
</evidence>
<proteinExistence type="inferred from homology"/>
<name>B2G4A0_ZYGRO</name>
<dbReference type="Gene3D" id="3.10.660.10">
    <property type="entry name" value="DPH Zinc finger"/>
    <property type="match status" value="1"/>
</dbReference>
<reference evidence="8" key="1">
    <citation type="submission" date="2008-02" db="EMBL/GenBank/DDBJ databases">
        <title>Zygosaccharomyces rouxii homologs of Saccharomyces cerevisiae chromosome III.</title>
        <authorList>
            <person name="Gordon J.L."/>
            <person name="Wolfe K.H."/>
        </authorList>
    </citation>
    <scope>NUCLEOTIDE SEQUENCE</scope>
    <source>
        <strain evidence="8">CBS 732</strain>
    </source>
</reference>
<dbReference type="KEGG" id="zro:ZYRO0F15972g"/>
<dbReference type="OrthoDB" id="445556at2759"/>
<dbReference type="eggNOG" id="KOG0714">
    <property type="taxonomic scope" value="Eukaryota"/>
</dbReference>
<dbReference type="GO" id="GO:0008198">
    <property type="term" value="F:ferrous iron binding"/>
    <property type="evidence" value="ECO:0007669"/>
    <property type="project" value="EnsemblFungi"/>
</dbReference>
<dbReference type="GO" id="GO:0017183">
    <property type="term" value="P:protein histidyl modification to diphthamide"/>
    <property type="evidence" value="ECO:0007669"/>
    <property type="project" value="UniProtKB-UniPathway"/>
</dbReference>
<dbReference type="Gene3D" id="1.10.287.110">
    <property type="entry name" value="DnaJ domain"/>
    <property type="match status" value="1"/>
</dbReference>
<organism evidence="8">
    <name type="scientific">Zygosaccharomyces rouxii</name>
    <dbReference type="NCBI Taxonomy" id="4956"/>
    <lineage>
        <taxon>Eukaryota</taxon>
        <taxon>Fungi</taxon>
        <taxon>Dikarya</taxon>
        <taxon>Ascomycota</taxon>
        <taxon>Saccharomycotina</taxon>
        <taxon>Saccharomycetes</taxon>
        <taxon>Saccharomycetales</taxon>
        <taxon>Saccharomycetaceae</taxon>
        <taxon>Zygosaccharomyces</taxon>
    </lineage>
</organism>
<dbReference type="CDD" id="cd06257">
    <property type="entry name" value="DnaJ"/>
    <property type="match status" value="1"/>
</dbReference>
<evidence type="ECO:0000313" key="10">
    <source>
        <dbReference type="Proteomes" id="UP000187013"/>
    </source>
</evidence>
<evidence type="ECO:0000313" key="8">
    <source>
        <dbReference type="EMBL" id="CAQ43409.1"/>
    </source>
</evidence>
<dbReference type="PANTHER" id="PTHR43948:SF10">
    <property type="entry name" value="MRJ, ISOFORM E"/>
    <property type="match status" value="1"/>
</dbReference>
<protein>
    <recommendedName>
        <fullName evidence="3">Diphthamide biosynthesis protein 4</fullName>
    </recommendedName>
</protein>
<dbReference type="Proteomes" id="UP000187013">
    <property type="component" value="Unassembled WGS sequence"/>
</dbReference>
<evidence type="ECO:0000256" key="2">
    <source>
        <dbReference type="ARBA" id="ARBA00006169"/>
    </source>
</evidence>
<dbReference type="EMBL" id="BDGX01000021">
    <property type="protein sequence ID" value="GAV50464.1"/>
    <property type="molecule type" value="Genomic_DNA"/>
</dbReference>
<dbReference type="EMBL" id="AM989983">
    <property type="protein sequence ID" value="CAQ43409.1"/>
    <property type="molecule type" value="Genomic_DNA"/>
</dbReference>
<gene>
    <name evidence="8" type="primary">Zr_YJR097W</name>
    <name evidence="8" type="ORF">Zrou_4p10</name>
    <name evidence="9" type="ORF">ZYGR_0U03200</name>
</gene>
<dbReference type="PROSITE" id="PS50076">
    <property type="entry name" value="DNAJ_2"/>
    <property type="match status" value="1"/>
</dbReference>
<dbReference type="PROSITE" id="PS51074">
    <property type="entry name" value="DPH_MB"/>
    <property type="match status" value="1"/>
</dbReference>
<sequence>MLTHYEVLRVKFDASLIEIKQAYRDRLLNAHPDKNNDENKPALNVSVNAIQEAYRVLSDEKLRREYDHEVVEGQKNSGYVGTGDGLDEYSLDEFDFDPETLRYSMSCPRCVAEEGFSFSEDTLEEHAEEANNGGFQVLSQCSCCSLWLKVNFELAEDEGEDE</sequence>
<evidence type="ECO:0000313" key="9">
    <source>
        <dbReference type="EMBL" id="GAV50464.1"/>
    </source>
</evidence>
<dbReference type="PRINTS" id="PR00625">
    <property type="entry name" value="JDOMAIN"/>
</dbReference>
<dbReference type="UniPathway" id="UPA00559"/>
<keyword evidence="5" id="KW-0408">Iron</keyword>
<feature type="domain" description="DPH-type MB" evidence="7">
    <location>
        <begin position="85"/>
        <end position="153"/>
    </location>
</feature>